<evidence type="ECO:0000259" key="2">
    <source>
        <dbReference type="Pfam" id="PF13439"/>
    </source>
</evidence>
<feature type="domain" description="Glycosyltransferase subfamily 4-like N-terminal" evidence="2">
    <location>
        <begin position="12"/>
        <end position="166"/>
    </location>
</feature>
<proteinExistence type="predicted"/>
<feature type="domain" description="Glycosyl transferase family 1" evidence="1">
    <location>
        <begin position="177"/>
        <end position="343"/>
    </location>
</feature>
<dbReference type="RefSeq" id="WP_130935827.1">
    <property type="nucleotide sequence ID" value="NZ_BMEE01000001.1"/>
</dbReference>
<dbReference type="InterPro" id="IPR028098">
    <property type="entry name" value="Glyco_trans_4-like_N"/>
</dbReference>
<evidence type="ECO:0000313" key="3">
    <source>
        <dbReference type="EMBL" id="TBN17536.1"/>
    </source>
</evidence>
<dbReference type="Proteomes" id="UP000292372">
    <property type="component" value="Unassembled WGS sequence"/>
</dbReference>
<dbReference type="OrthoDB" id="1522162at2"/>
<reference evidence="3 4" key="1">
    <citation type="journal article" date="2015" name="Int. J. Syst. Evol. Microbiol.">
        <title>Hyunsoonleella pacifica sp. nov., isolated from seawater of South Pacific Gyre.</title>
        <authorList>
            <person name="Gao X."/>
            <person name="Zhang Z."/>
            <person name="Dai X."/>
            <person name="Zhang X.H."/>
        </authorList>
    </citation>
    <scope>NUCLEOTIDE SEQUENCE [LARGE SCALE GENOMIC DNA]</scope>
    <source>
        <strain evidence="3 4">SW033</strain>
    </source>
</reference>
<dbReference type="AlphaFoldDB" id="A0A4Q9FRQ4"/>
<keyword evidence="4" id="KW-1185">Reference proteome</keyword>
<dbReference type="InterPro" id="IPR001296">
    <property type="entry name" value="Glyco_trans_1"/>
</dbReference>
<dbReference type="Gene3D" id="3.40.50.2000">
    <property type="entry name" value="Glycogen Phosphorylase B"/>
    <property type="match status" value="2"/>
</dbReference>
<protein>
    <submittedName>
        <fullName evidence="3">Glycosyltransferase</fullName>
    </submittedName>
</protein>
<dbReference type="Pfam" id="PF13439">
    <property type="entry name" value="Glyco_transf_4"/>
    <property type="match status" value="1"/>
</dbReference>
<evidence type="ECO:0000313" key="4">
    <source>
        <dbReference type="Proteomes" id="UP000292372"/>
    </source>
</evidence>
<dbReference type="SUPFAM" id="SSF53756">
    <property type="entry name" value="UDP-Glycosyltransferase/glycogen phosphorylase"/>
    <property type="match status" value="1"/>
</dbReference>
<dbReference type="Pfam" id="PF00534">
    <property type="entry name" value="Glycos_transf_1"/>
    <property type="match status" value="1"/>
</dbReference>
<dbReference type="PANTHER" id="PTHR12526:SF630">
    <property type="entry name" value="GLYCOSYLTRANSFERASE"/>
    <property type="match status" value="1"/>
</dbReference>
<dbReference type="CDD" id="cd03801">
    <property type="entry name" value="GT4_PimA-like"/>
    <property type="match status" value="1"/>
</dbReference>
<accession>A0A4Q9FRQ4</accession>
<dbReference type="EMBL" id="SIRS01000002">
    <property type="protein sequence ID" value="TBN17536.1"/>
    <property type="molecule type" value="Genomic_DNA"/>
</dbReference>
<dbReference type="GO" id="GO:0016757">
    <property type="term" value="F:glycosyltransferase activity"/>
    <property type="evidence" value="ECO:0007669"/>
    <property type="project" value="InterPro"/>
</dbReference>
<name>A0A4Q9FRQ4_9FLAO</name>
<evidence type="ECO:0000259" key="1">
    <source>
        <dbReference type="Pfam" id="PF00534"/>
    </source>
</evidence>
<keyword evidence="3" id="KW-0808">Transferase</keyword>
<gene>
    <name evidence="3" type="ORF">EYD46_04265</name>
</gene>
<organism evidence="3 4">
    <name type="scientific">Hyunsoonleella pacifica</name>
    <dbReference type="NCBI Taxonomy" id="1080224"/>
    <lineage>
        <taxon>Bacteria</taxon>
        <taxon>Pseudomonadati</taxon>
        <taxon>Bacteroidota</taxon>
        <taxon>Flavobacteriia</taxon>
        <taxon>Flavobacteriales</taxon>
        <taxon>Flavobacteriaceae</taxon>
    </lineage>
</organism>
<comment type="caution">
    <text evidence="3">The sequence shown here is derived from an EMBL/GenBank/DDBJ whole genome shotgun (WGS) entry which is preliminary data.</text>
</comment>
<sequence>MHILHVSAVTNWGGGEYHIENLCNELLITNTDITNTVLCVKDSPFHERLSKTNIKHSTAALGIKIDLRYIFKIGKICRKSNIDLIHIHDPSALQLTIIADKIYNLPPFIFSKKTSFPIKNRKKTLYKYNYYKIKKILCVSKETQYVAEKAITDKSKLTTIYHGTNLKTKSIKTPFLIRDKYRIPPNKTIIGHIGNHIKAKHLETYINIAHHIINIEKLDEYIFVQIGTFSERTDALLQQVQKLNLKEHIIFLDYIPQASNFIPQFDISLMTSQSEGMPQFIYESMYHKTPIVSTNVGGIPELLTHEVNGFLANMHDHETLAKHVIKLKNSKKLQKQFTSDSYKKLLEQFTTENMAKQTVNIYKSLLSNA</sequence>
<dbReference type="PANTHER" id="PTHR12526">
    <property type="entry name" value="GLYCOSYLTRANSFERASE"/>
    <property type="match status" value="1"/>
</dbReference>